<dbReference type="AlphaFoldDB" id="A0AAV1C278"/>
<accession>A0AAV1C278</accession>
<evidence type="ECO:0000313" key="3">
    <source>
        <dbReference type="EMBL" id="CAI9088779.1"/>
    </source>
</evidence>
<dbReference type="EMBL" id="OX459118">
    <property type="protein sequence ID" value="CAI9088779.1"/>
    <property type="molecule type" value="Genomic_DNA"/>
</dbReference>
<evidence type="ECO:0000313" key="4">
    <source>
        <dbReference type="Proteomes" id="UP001161247"/>
    </source>
</evidence>
<dbReference type="SMART" id="SM00256">
    <property type="entry name" value="FBOX"/>
    <property type="match status" value="1"/>
</dbReference>
<name>A0AAV1C278_OLDCO</name>
<dbReference type="Pfam" id="PF00646">
    <property type="entry name" value="F-box"/>
    <property type="match status" value="1"/>
</dbReference>
<dbReference type="Gene3D" id="1.20.1280.50">
    <property type="match status" value="1"/>
</dbReference>
<dbReference type="InterPro" id="IPR017451">
    <property type="entry name" value="F-box-assoc_interact_dom"/>
</dbReference>
<dbReference type="CDD" id="cd22157">
    <property type="entry name" value="F-box_AtFBW1-like"/>
    <property type="match status" value="1"/>
</dbReference>
<dbReference type="Pfam" id="PF08268">
    <property type="entry name" value="FBA_3"/>
    <property type="match status" value="1"/>
</dbReference>
<evidence type="ECO:0000256" key="1">
    <source>
        <dbReference type="SAM" id="Phobius"/>
    </source>
</evidence>
<dbReference type="InterPro" id="IPR001810">
    <property type="entry name" value="F-box_dom"/>
</dbReference>
<evidence type="ECO:0000259" key="2">
    <source>
        <dbReference type="SMART" id="SM00256"/>
    </source>
</evidence>
<dbReference type="InterPro" id="IPR013187">
    <property type="entry name" value="F-box-assoc_dom_typ3"/>
</dbReference>
<sequence>MANQGGGGLMMLKFGENASNASWLVDIGDEKFVSLEFRKALRYYGMACKTAPDCGSYRCKKAFGHLALGEFGDAVTELAPVATSMVFNDERASCLYNLACTLLILSFLCYFPFLFLISEKNDELMMLKKMRLSPIFSSKMFSKDLLGEILRRLPVKELMRFKCVCRTWLSVITNPLFTKAYSGGSRGLLFIEPSSWQKLQCYGFLHRIIFNGGGNSVITTQIIPNHIVWAGHWVRWKGYTNIVDGLICFYRGKHSWLYNITTREMVQLPDSTQHAEEENVSCDKYHFGFDPVNKLYKLLRVYPNSAELLTIGKDFAWRNIDSHPPEIVESQSVCLDGVLCWMDECGPQITAFDLAIEKFIFIPPPDHDDDKFFRPYWKLINFGQSIILTKPGFLPHIMRYCRSHDDGDGTEKRGFWVEEEVRDLSSISNPMVLGELPNGKMLIYNHWLPCPSTLYFVDPSKRQWEEAEVSHTWEQLRRCGCRDLRFGNWFYFEDNIISLTQLTSSNRKVVIGGYDDDDDDQFLIKDTEIRIVI</sequence>
<dbReference type="InterPro" id="IPR036047">
    <property type="entry name" value="F-box-like_dom_sf"/>
</dbReference>
<keyword evidence="1" id="KW-1133">Transmembrane helix</keyword>
<dbReference type="PANTHER" id="PTHR31111">
    <property type="entry name" value="BNAA05G37150D PROTEIN-RELATED"/>
    <property type="match status" value="1"/>
</dbReference>
<keyword evidence="1" id="KW-0812">Transmembrane</keyword>
<keyword evidence="1" id="KW-0472">Membrane</keyword>
<gene>
    <name evidence="3" type="ORF">OLC1_LOCUS1275</name>
</gene>
<protein>
    <submittedName>
        <fullName evidence="3">OLC1v1023203C1</fullName>
    </submittedName>
</protein>
<dbReference type="InterPro" id="IPR011990">
    <property type="entry name" value="TPR-like_helical_dom_sf"/>
</dbReference>
<organism evidence="3 4">
    <name type="scientific">Oldenlandia corymbosa var. corymbosa</name>
    <dbReference type="NCBI Taxonomy" id="529605"/>
    <lineage>
        <taxon>Eukaryota</taxon>
        <taxon>Viridiplantae</taxon>
        <taxon>Streptophyta</taxon>
        <taxon>Embryophyta</taxon>
        <taxon>Tracheophyta</taxon>
        <taxon>Spermatophyta</taxon>
        <taxon>Magnoliopsida</taxon>
        <taxon>eudicotyledons</taxon>
        <taxon>Gunneridae</taxon>
        <taxon>Pentapetalae</taxon>
        <taxon>asterids</taxon>
        <taxon>lamiids</taxon>
        <taxon>Gentianales</taxon>
        <taxon>Rubiaceae</taxon>
        <taxon>Rubioideae</taxon>
        <taxon>Spermacoceae</taxon>
        <taxon>Hedyotis-Oldenlandia complex</taxon>
        <taxon>Oldenlandia</taxon>
    </lineage>
</organism>
<dbReference type="PANTHER" id="PTHR31111:SF138">
    <property type="entry name" value="F-BOX ASSOCIATED DOMAIN-CONTAINING PROTEIN"/>
    <property type="match status" value="1"/>
</dbReference>
<feature type="domain" description="F-box" evidence="2">
    <location>
        <begin position="141"/>
        <end position="181"/>
    </location>
</feature>
<dbReference type="NCBIfam" id="TIGR01640">
    <property type="entry name" value="F_box_assoc_1"/>
    <property type="match status" value="1"/>
</dbReference>
<proteinExistence type="predicted"/>
<reference evidence="3" key="1">
    <citation type="submission" date="2023-03" db="EMBL/GenBank/DDBJ databases">
        <authorList>
            <person name="Julca I."/>
        </authorList>
    </citation>
    <scope>NUCLEOTIDE SEQUENCE</scope>
</reference>
<dbReference type="Proteomes" id="UP001161247">
    <property type="component" value="Chromosome 1"/>
</dbReference>
<dbReference type="SUPFAM" id="SSF48452">
    <property type="entry name" value="TPR-like"/>
    <property type="match status" value="1"/>
</dbReference>
<keyword evidence="4" id="KW-1185">Reference proteome</keyword>
<dbReference type="SUPFAM" id="SSF81383">
    <property type="entry name" value="F-box domain"/>
    <property type="match status" value="1"/>
</dbReference>
<feature type="transmembrane region" description="Helical" evidence="1">
    <location>
        <begin position="95"/>
        <end position="117"/>
    </location>
</feature>